<reference evidence="3 4" key="1">
    <citation type="submission" date="2017-08" db="EMBL/GenBank/DDBJ databases">
        <title>Fine stratification of microbial communities through a metagenomic profile of the photic zone.</title>
        <authorList>
            <person name="Haro-Moreno J.M."/>
            <person name="Lopez-Perez M."/>
            <person name="De La Torre J."/>
            <person name="Picazo A."/>
            <person name="Camacho A."/>
            <person name="Rodriguez-Valera F."/>
        </authorList>
    </citation>
    <scope>NUCLEOTIDE SEQUENCE [LARGE SCALE GENOMIC DNA]</scope>
    <source>
        <strain evidence="3">MED-G24</strain>
    </source>
</reference>
<organism evidence="3 4">
    <name type="scientific">OM182 bacterium MED-G24</name>
    <dbReference type="NCBI Taxonomy" id="1986255"/>
    <lineage>
        <taxon>Bacteria</taxon>
        <taxon>Pseudomonadati</taxon>
        <taxon>Pseudomonadota</taxon>
        <taxon>Gammaproteobacteria</taxon>
        <taxon>OMG group</taxon>
        <taxon>OM182 clade</taxon>
    </lineage>
</organism>
<protein>
    <recommendedName>
        <fullName evidence="2">CBU-0592-like domain-containing protein</fullName>
    </recommendedName>
</protein>
<name>A0A2A5WQD8_9GAMM</name>
<dbReference type="InterPro" id="IPR058058">
    <property type="entry name" value="CBU_0592-like"/>
</dbReference>
<evidence type="ECO:0000313" key="3">
    <source>
        <dbReference type="EMBL" id="PDH38493.1"/>
    </source>
</evidence>
<dbReference type="AlphaFoldDB" id="A0A2A5WQD8"/>
<dbReference type="NCBIfam" id="NF047864">
    <property type="entry name" value="CBU_0592_membra"/>
    <property type="match status" value="1"/>
</dbReference>
<keyword evidence="1" id="KW-0812">Transmembrane</keyword>
<keyword evidence="1" id="KW-1133">Transmembrane helix</keyword>
<dbReference type="Pfam" id="PF26604">
    <property type="entry name" value="CBU_0592"/>
    <property type="match status" value="1"/>
</dbReference>
<sequence length="90" mass="9663">MDYGWHDLVGNIGVVLVIGTYLGLQMGRMSINDHAYSALNAAGAILILVSLAVDFNLSSFIIEIVWLSISVYGLFRRPVNEGPGSAGPVR</sequence>
<evidence type="ECO:0000259" key="2">
    <source>
        <dbReference type="Pfam" id="PF26604"/>
    </source>
</evidence>
<keyword evidence="1" id="KW-0472">Membrane</keyword>
<evidence type="ECO:0000256" key="1">
    <source>
        <dbReference type="SAM" id="Phobius"/>
    </source>
</evidence>
<gene>
    <name evidence="3" type="ORF">CNE99_06960</name>
</gene>
<comment type="caution">
    <text evidence="3">The sequence shown here is derived from an EMBL/GenBank/DDBJ whole genome shotgun (WGS) entry which is preliminary data.</text>
</comment>
<dbReference type="Proteomes" id="UP000219327">
    <property type="component" value="Unassembled WGS sequence"/>
</dbReference>
<feature type="transmembrane region" description="Helical" evidence="1">
    <location>
        <begin position="6"/>
        <end position="24"/>
    </location>
</feature>
<evidence type="ECO:0000313" key="4">
    <source>
        <dbReference type="Proteomes" id="UP000219327"/>
    </source>
</evidence>
<feature type="domain" description="CBU-0592-like" evidence="2">
    <location>
        <begin position="6"/>
        <end position="77"/>
    </location>
</feature>
<proteinExistence type="predicted"/>
<dbReference type="EMBL" id="NTKD01000036">
    <property type="protein sequence ID" value="PDH38493.1"/>
    <property type="molecule type" value="Genomic_DNA"/>
</dbReference>
<accession>A0A2A5WQD8</accession>